<dbReference type="Gene3D" id="3.20.20.70">
    <property type="entry name" value="Aldolase class I"/>
    <property type="match status" value="1"/>
</dbReference>
<sequence>MARLHNEDHRFKIQHISNENWIKTSLANAAIDYLHGYKDLVCKFLDSREEEEIKTFKNKLFSMTDSELKDHVNEVKSDSLQFIVMMLTGACNADCTICFTDRKKKPMELEIEHKKRILKEASELGAKYVYIPGEGEPTIDEDFWDFLETCKSVDMQAVIFTNGIIFSDEKTCMKYWNMTIDEAINKLKNYPVSFYFKLWSTSEELVGEMMKIDNRIYNFSQYDDVNIPQGLIKLLNSFPRNKVGIEVVVERRNVEEIIETIIPFAEKHQLSRIVEMLQHNGRSFGETLFDLNDQQAERVNPLLSPTSCSMATCKAVITSRGYLSPRIAILENQIPEIPVNIRGNSLYELLHSTDYIVNRRYDVTNCLCEQIPIEMATKSNSSFIPLPVFNIAPSEIKK</sequence>
<protein>
    <submittedName>
        <fullName evidence="6">Radical SAM protein</fullName>
    </submittedName>
</protein>
<dbReference type="InterPro" id="IPR050377">
    <property type="entry name" value="Radical_SAM_PqqE_MftC-like"/>
</dbReference>
<dbReference type="InterPro" id="IPR013785">
    <property type="entry name" value="Aldolase_TIM"/>
</dbReference>
<dbReference type="Pfam" id="PF04055">
    <property type="entry name" value="Radical_SAM"/>
    <property type="match status" value="1"/>
</dbReference>
<keyword evidence="4" id="KW-0411">Iron-sulfur</keyword>
<gene>
    <name evidence="6" type="ORF">Q5Y73_23780</name>
</gene>
<name>A0ABT9J674_9BACL</name>
<evidence type="ECO:0000256" key="1">
    <source>
        <dbReference type="ARBA" id="ARBA00022691"/>
    </source>
</evidence>
<proteinExistence type="predicted"/>
<comment type="caution">
    <text evidence="6">The sequence shown here is derived from an EMBL/GenBank/DDBJ whole genome shotgun (WGS) entry which is preliminary data.</text>
</comment>
<organism evidence="6 7">
    <name type="scientific">Chengkuizengella axinellae</name>
    <dbReference type="NCBI Taxonomy" id="3064388"/>
    <lineage>
        <taxon>Bacteria</taxon>
        <taxon>Bacillati</taxon>
        <taxon>Bacillota</taxon>
        <taxon>Bacilli</taxon>
        <taxon>Bacillales</taxon>
        <taxon>Paenibacillaceae</taxon>
        <taxon>Chengkuizengella</taxon>
    </lineage>
</organism>
<evidence type="ECO:0000313" key="7">
    <source>
        <dbReference type="Proteomes" id="UP001231941"/>
    </source>
</evidence>
<dbReference type="InterPro" id="IPR007197">
    <property type="entry name" value="rSAM"/>
</dbReference>
<dbReference type="SUPFAM" id="SSF102114">
    <property type="entry name" value="Radical SAM enzymes"/>
    <property type="match status" value="1"/>
</dbReference>
<reference evidence="6 7" key="1">
    <citation type="submission" date="2023-08" db="EMBL/GenBank/DDBJ databases">
        <authorList>
            <person name="Park J.-S."/>
        </authorList>
    </citation>
    <scope>NUCLEOTIDE SEQUENCE [LARGE SCALE GENOMIC DNA]</scope>
    <source>
        <strain evidence="6 7">2205SS18-9</strain>
    </source>
</reference>
<dbReference type="InterPro" id="IPR058240">
    <property type="entry name" value="rSAM_sf"/>
</dbReference>
<accession>A0ABT9J674</accession>
<dbReference type="CDD" id="cd01335">
    <property type="entry name" value="Radical_SAM"/>
    <property type="match status" value="1"/>
</dbReference>
<dbReference type="PANTHER" id="PTHR11228:SF7">
    <property type="entry name" value="PQQA PEPTIDE CYCLASE"/>
    <property type="match status" value="1"/>
</dbReference>
<keyword evidence="1" id="KW-0949">S-adenosyl-L-methionine</keyword>
<dbReference type="SFLD" id="SFLDS00029">
    <property type="entry name" value="Radical_SAM"/>
    <property type="match status" value="1"/>
</dbReference>
<keyword evidence="2" id="KW-0479">Metal-binding</keyword>
<dbReference type="SFLD" id="SFLDG01067">
    <property type="entry name" value="SPASM/twitch_domain_containing"/>
    <property type="match status" value="1"/>
</dbReference>
<evidence type="ECO:0000256" key="4">
    <source>
        <dbReference type="ARBA" id="ARBA00023014"/>
    </source>
</evidence>
<evidence type="ECO:0000256" key="3">
    <source>
        <dbReference type="ARBA" id="ARBA00023004"/>
    </source>
</evidence>
<keyword evidence="7" id="KW-1185">Reference proteome</keyword>
<evidence type="ECO:0000313" key="6">
    <source>
        <dbReference type="EMBL" id="MDP5277121.1"/>
    </source>
</evidence>
<evidence type="ECO:0000259" key="5">
    <source>
        <dbReference type="Pfam" id="PF04055"/>
    </source>
</evidence>
<dbReference type="PANTHER" id="PTHR11228">
    <property type="entry name" value="RADICAL SAM DOMAIN PROTEIN"/>
    <property type="match status" value="1"/>
</dbReference>
<dbReference type="RefSeq" id="WP_305994423.1">
    <property type="nucleotide sequence ID" value="NZ_JAVAMP010000025.1"/>
</dbReference>
<keyword evidence="3" id="KW-0408">Iron</keyword>
<feature type="domain" description="Radical SAM core" evidence="5">
    <location>
        <begin position="87"/>
        <end position="221"/>
    </location>
</feature>
<dbReference type="Proteomes" id="UP001231941">
    <property type="component" value="Unassembled WGS sequence"/>
</dbReference>
<evidence type="ECO:0000256" key="2">
    <source>
        <dbReference type="ARBA" id="ARBA00022723"/>
    </source>
</evidence>
<dbReference type="EMBL" id="JAVAMP010000025">
    <property type="protein sequence ID" value="MDP5277121.1"/>
    <property type="molecule type" value="Genomic_DNA"/>
</dbReference>